<evidence type="ECO:0000256" key="6">
    <source>
        <dbReference type="ARBA" id="ARBA00022741"/>
    </source>
</evidence>
<dbReference type="Gene3D" id="3.40.50.12780">
    <property type="entry name" value="N-terminal domain of ligase-like"/>
    <property type="match status" value="1"/>
</dbReference>
<organism evidence="17 18">
    <name type="scientific">Xenopus laevis</name>
    <name type="common">African clawed frog</name>
    <dbReference type="NCBI Taxonomy" id="8355"/>
    <lineage>
        <taxon>Eukaryota</taxon>
        <taxon>Metazoa</taxon>
        <taxon>Chordata</taxon>
        <taxon>Craniata</taxon>
        <taxon>Vertebrata</taxon>
        <taxon>Euteleostomi</taxon>
        <taxon>Amphibia</taxon>
        <taxon>Batrachia</taxon>
        <taxon>Anura</taxon>
        <taxon>Pipoidea</taxon>
        <taxon>Pipidae</taxon>
        <taxon>Xenopodinae</taxon>
        <taxon>Xenopus</taxon>
        <taxon>Xenopus</taxon>
    </lineage>
</organism>
<keyword evidence="5" id="KW-0479">Metal-binding</keyword>
<feature type="domain" description="AMP-dependent synthetase/ligase" evidence="15">
    <location>
        <begin position="75"/>
        <end position="423"/>
    </location>
</feature>
<sequence length="584" mass="65422">MKILCKARTFAAHFSPRVCSRLFSKDPTLGTPQNFLNYEDIKLHYKPKVPEYFNFANDILDEWARNRKEGGKSSNPALWWIDGSGEEIKWSFEELGFLSRKAANIISDACNLKPGDRVIVILPRVPEWWLLNVACIRAGVVLIPGTTQLTAKDILHRLQTSMAKCIITSDSLAAAVDSVAAQSPCLETKMLISAERRDGWLDFNGLFRAADDKHICVKTKSSDPMTIFFTSGTTGSPKMTEHSHCSYGHGLKVNGKYWMDLTPSDIVWNMSDTGWAKSAWSSVFAPWIQGSCVFAHSMPRFDPNIVLQTLSTFPITTFCSAPTAYRIFVLQNLASYQFKSLQHCVSAGEPINPQVMEQWKEQTGLDIYEGYGQTETVLICGTFKGMKIKPGSMGKPSPAYDVQIIDENGDVLPQGKEGDIAIRVSPQKPFYLFSQYTGDPERTASTRRGNFYLTGDRGIKDEDGYFWFVGRSDDVILSSGYRIGPFEIESALIEHPAVAESAVVSSPDPIRGEVVKAFVVLAPAYNGHDPEKLTLELQEHVKNITAPYKYPRKIEFVQQLPKTVSGKIRRNELRNREWGKVQNN</sequence>
<evidence type="ECO:0000256" key="2">
    <source>
        <dbReference type="ARBA" id="ARBA00004173"/>
    </source>
</evidence>
<gene>
    <name evidence="17" type="ORF">XELAEV_18045353mg</name>
</gene>
<dbReference type="GO" id="GO:0005524">
    <property type="term" value="F:ATP binding"/>
    <property type="evidence" value="ECO:0007669"/>
    <property type="project" value="UniProtKB-KW"/>
</dbReference>
<evidence type="ECO:0000256" key="10">
    <source>
        <dbReference type="ARBA" id="ARBA00022946"/>
    </source>
</evidence>
<keyword evidence="6" id="KW-0547">Nucleotide-binding</keyword>
<name>A0A974C0T8_XENLA</name>
<evidence type="ECO:0000256" key="12">
    <source>
        <dbReference type="ARBA" id="ARBA00023128"/>
    </source>
</evidence>
<dbReference type="FunFam" id="3.40.50.12780:FF:000007">
    <property type="entry name" value="Acyl-coenzyme A synthetase ACSM2A, mitochondrial"/>
    <property type="match status" value="1"/>
</dbReference>
<keyword evidence="10" id="KW-0809">Transit peptide</keyword>
<dbReference type="SUPFAM" id="SSF56801">
    <property type="entry name" value="Acetyl-CoA synthetase-like"/>
    <property type="match status" value="1"/>
</dbReference>
<protein>
    <recommendedName>
        <fullName evidence="13">medium-chain acyl-CoA ligase</fullName>
        <ecNumber evidence="13">6.2.1.2</ecNumber>
    </recommendedName>
</protein>
<keyword evidence="12" id="KW-0496">Mitochondrion</keyword>
<evidence type="ECO:0000259" key="15">
    <source>
        <dbReference type="Pfam" id="PF00501"/>
    </source>
</evidence>
<dbReference type="InterPro" id="IPR000873">
    <property type="entry name" value="AMP-dep_synth/lig_dom"/>
</dbReference>
<dbReference type="KEGG" id="xla:444799"/>
<dbReference type="GO" id="GO:0005759">
    <property type="term" value="C:mitochondrial matrix"/>
    <property type="evidence" value="ECO:0007669"/>
    <property type="project" value="TreeGrafter"/>
</dbReference>
<dbReference type="GO" id="GO:0046872">
    <property type="term" value="F:metal ion binding"/>
    <property type="evidence" value="ECO:0007669"/>
    <property type="project" value="UniProtKB-KW"/>
</dbReference>
<dbReference type="EMBL" id="CM004482">
    <property type="protein sequence ID" value="OCT64251.1"/>
    <property type="molecule type" value="Genomic_DNA"/>
</dbReference>
<comment type="similarity">
    <text evidence="3">Belongs to the ATP-dependent AMP-binding enzyme family.</text>
</comment>
<evidence type="ECO:0000256" key="9">
    <source>
        <dbReference type="ARBA" id="ARBA00022842"/>
    </source>
</evidence>
<dbReference type="EC" id="6.2.1.2" evidence="13"/>
<comment type="catalytic activity">
    <reaction evidence="14">
        <text>a medium-chain fatty acid + ATP + CoA = a medium-chain fatty acyl-CoA + AMP + diphosphate</text>
        <dbReference type="Rhea" id="RHEA:48340"/>
        <dbReference type="ChEBI" id="CHEBI:30616"/>
        <dbReference type="ChEBI" id="CHEBI:33019"/>
        <dbReference type="ChEBI" id="CHEBI:57287"/>
        <dbReference type="ChEBI" id="CHEBI:59558"/>
        <dbReference type="ChEBI" id="CHEBI:90546"/>
        <dbReference type="ChEBI" id="CHEBI:456215"/>
        <dbReference type="EC" id="6.2.1.2"/>
    </reaction>
    <physiologicalReaction direction="left-to-right" evidence="14">
        <dbReference type="Rhea" id="RHEA:48341"/>
    </physiologicalReaction>
</comment>
<proteinExistence type="inferred from homology"/>
<evidence type="ECO:0000256" key="4">
    <source>
        <dbReference type="ARBA" id="ARBA00022598"/>
    </source>
</evidence>
<feature type="domain" description="AMP-binding enzyme C-terminal" evidence="16">
    <location>
        <begin position="487"/>
        <end position="567"/>
    </location>
</feature>
<keyword evidence="7" id="KW-0276">Fatty acid metabolism</keyword>
<dbReference type="Gene3D" id="3.30.300.30">
    <property type="match status" value="1"/>
</dbReference>
<reference evidence="18" key="1">
    <citation type="journal article" date="2016" name="Nature">
        <title>Genome evolution in the allotetraploid frog Xenopus laevis.</title>
        <authorList>
            <person name="Session A.M."/>
            <person name="Uno Y."/>
            <person name="Kwon T."/>
            <person name="Chapman J.A."/>
            <person name="Toyoda A."/>
            <person name="Takahashi S."/>
            <person name="Fukui A."/>
            <person name="Hikosaka A."/>
            <person name="Suzuki A."/>
            <person name="Kondo M."/>
            <person name="van Heeringen S.J."/>
            <person name="Quigley I."/>
            <person name="Heinz S."/>
            <person name="Ogino H."/>
            <person name="Ochi H."/>
            <person name="Hellsten U."/>
            <person name="Lyons J.B."/>
            <person name="Simakov O."/>
            <person name="Putnam N."/>
            <person name="Stites J."/>
            <person name="Kuroki Y."/>
            <person name="Tanaka T."/>
            <person name="Michiue T."/>
            <person name="Watanabe M."/>
            <person name="Bogdanovic O."/>
            <person name="Lister R."/>
            <person name="Georgiou G."/>
            <person name="Paranjpe S.S."/>
            <person name="van Kruijsbergen I."/>
            <person name="Shu S."/>
            <person name="Carlson J."/>
            <person name="Kinoshita T."/>
            <person name="Ohta Y."/>
            <person name="Mawaribuchi S."/>
            <person name="Jenkins J."/>
            <person name="Grimwood J."/>
            <person name="Schmutz J."/>
            <person name="Mitros T."/>
            <person name="Mozaffari S.V."/>
            <person name="Suzuki Y."/>
            <person name="Haramoto Y."/>
            <person name="Yamamoto T.S."/>
            <person name="Takagi C."/>
            <person name="Heald R."/>
            <person name="Miller K."/>
            <person name="Haudenschild C."/>
            <person name="Kitzman J."/>
            <person name="Nakayama T."/>
            <person name="Izutsu Y."/>
            <person name="Robert J."/>
            <person name="Fortriede J."/>
            <person name="Burns K."/>
            <person name="Lotay V."/>
            <person name="Karimi K."/>
            <person name="Yasuoka Y."/>
            <person name="Dichmann D.S."/>
            <person name="Flajnik M.F."/>
            <person name="Houston D.W."/>
            <person name="Shendure J."/>
            <person name="DuPasquier L."/>
            <person name="Vize P.D."/>
            <person name="Zorn A.M."/>
            <person name="Ito M."/>
            <person name="Marcotte E.M."/>
            <person name="Wallingford J.B."/>
            <person name="Ito Y."/>
            <person name="Asashima M."/>
            <person name="Ueno N."/>
            <person name="Matsuda Y."/>
            <person name="Veenstra G.J."/>
            <person name="Fujiyama A."/>
            <person name="Harland R.M."/>
            <person name="Taira M."/>
            <person name="Rokhsar D.S."/>
        </authorList>
    </citation>
    <scope>NUCLEOTIDE SEQUENCE [LARGE SCALE GENOMIC DNA]</scope>
    <source>
        <strain evidence="18">J</strain>
    </source>
</reference>
<dbReference type="FunFam" id="3.30.300.30:FF:000005">
    <property type="entry name" value="Acyl-coenzyme A synthetase ACSM5, mitochondrial"/>
    <property type="match status" value="1"/>
</dbReference>
<keyword evidence="11" id="KW-0443">Lipid metabolism</keyword>
<keyword evidence="9" id="KW-0460">Magnesium</keyword>
<dbReference type="CDD" id="cd05928">
    <property type="entry name" value="MACS_euk"/>
    <property type="match status" value="1"/>
</dbReference>
<evidence type="ECO:0000313" key="17">
    <source>
        <dbReference type="EMBL" id="OCT64251.1"/>
    </source>
</evidence>
<dbReference type="AlphaFoldDB" id="A0A974C0T8"/>
<dbReference type="GO" id="GO:0006633">
    <property type="term" value="P:fatty acid biosynthetic process"/>
    <property type="evidence" value="ECO:0007669"/>
    <property type="project" value="TreeGrafter"/>
</dbReference>
<evidence type="ECO:0000256" key="3">
    <source>
        <dbReference type="ARBA" id="ARBA00006432"/>
    </source>
</evidence>
<evidence type="ECO:0000313" key="18">
    <source>
        <dbReference type="Proteomes" id="UP000694892"/>
    </source>
</evidence>
<evidence type="ECO:0000256" key="8">
    <source>
        <dbReference type="ARBA" id="ARBA00022840"/>
    </source>
</evidence>
<dbReference type="PANTHER" id="PTHR43605">
    <property type="entry name" value="ACYL-COENZYME A SYNTHETASE"/>
    <property type="match status" value="1"/>
</dbReference>
<dbReference type="OrthoDB" id="6614653at2759"/>
<evidence type="ECO:0000259" key="16">
    <source>
        <dbReference type="Pfam" id="PF13193"/>
    </source>
</evidence>
<dbReference type="InterPro" id="IPR051087">
    <property type="entry name" value="Mitochondrial_ACSM"/>
</dbReference>
<comment type="cofactor">
    <cofactor evidence="1">
        <name>Mn(2+)</name>
        <dbReference type="ChEBI" id="CHEBI:29035"/>
    </cofactor>
</comment>
<dbReference type="GO" id="GO:0006637">
    <property type="term" value="P:acyl-CoA metabolic process"/>
    <property type="evidence" value="ECO:0007669"/>
    <property type="project" value="TreeGrafter"/>
</dbReference>
<evidence type="ECO:0000256" key="11">
    <source>
        <dbReference type="ARBA" id="ARBA00023098"/>
    </source>
</evidence>
<keyword evidence="8" id="KW-0067">ATP-binding</keyword>
<dbReference type="InterPro" id="IPR020845">
    <property type="entry name" value="AMP-binding_CS"/>
</dbReference>
<evidence type="ECO:0000256" key="7">
    <source>
        <dbReference type="ARBA" id="ARBA00022832"/>
    </source>
</evidence>
<dbReference type="PROSITE" id="PS00455">
    <property type="entry name" value="AMP_BINDING"/>
    <property type="match status" value="1"/>
</dbReference>
<dbReference type="GO" id="GO:0004321">
    <property type="term" value="F:fatty-acyl-CoA synthase activity"/>
    <property type="evidence" value="ECO:0007669"/>
    <property type="project" value="TreeGrafter"/>
</dbReference>
<dbReference type="GO" id="GO:0031956">
    <property type="term" value="F:medium-chain fatty acid-CoA ligase activity"/>
    <property type="evidence" value="ECO:0007669"/>
    <property type="project" value="UniProtKB-EC"/>
</dbReference>
<comment type="subcellular location">
    <subcellularLocation>
        <location evidence="2">Mitochondrion</location>
    </subcellularLocation>
</comment>
<evidence type="ECO:0000256" key="1">
    <source>
        <dbReference type="ARBA" id="ARBA00001936"/>
    </source>
</evidence>
<evidence type="ECO:0000256" key="5">
    <source>
        <dbReference type="ARBA" id="ARBA00022723"/>
    </source>
</evidence>
<evidence type="ECO:0000256" key="14">
    <source>
        <dbReference type="ARBA" id="ARBA00048477"/>
    </source>
</evidence>
<dbReference type="InterPro" id="IPR042099">
    <property type="entry name" value="ANL_N_sf"/>
</dbReference>
<dbReference type="PANTHER" id="PTHR43605:SF10">
    <property type="entry name" value="ACYL-COA SYNTHETASE MEDIUM CHAIN FAMILY MEMBER 3"/>
    <property type="match status" value="1"/>
</dbReference>
<evidence type="ECO:0000256" key="13">
    <source>
        <dbReference type="ARBA" id="ARBA00039009"/>
    </source>
</evidence>
<dbReference type="InterPro" id="IPR045851">
    <property type="entry name" value="AMP-bd_C_sf"/>
</dbReference>
<dbReference type="Pfam" id="PF13193">
    <property type="entry name" value="AMP-binding_C"/>
    <property type="match status" value="1"/>
</dbReference>
<dbReference type="InterPro" id="IPR025110">
    <property type="entry name" value="AMP-bd_C"/>
</dbReference>
<accession>A0A974C0T8</accession>
<keyword evidence="4" id="KW-0436">Ligase</keyword>
<dbReference type="Proteomes" id="UP000694892">
    <property type="component" value="Chromosome 9_10L"/>
</dbReference>
<dbReference type="Pfam" id="PF00501">
    <property type="entry name" value="AMP-binding"/>
    <property type="match status" value="1"/>
</dbReference>